<dbReference type="RefSeq" id="WP_125018644.1">
    <property type="nucleotide sequence ID" value="NZ_RQVQ01000012.1"/>
</dbReference>
<dbReference type="PROSITE" id="PS01129">
    <property type="entry name" value="PSI_RLU"/>
    <property type="match status" value="1"/>
</dbReference>
<organism evidence="3 4">
    <name type="scientific">Paenimyroides tangerinum</name>
    <dbReference type="NCBI Taxonomy" id="2488728"/>
    <lineage>
        <taxon>Bacteria</taxon>
        <taxon>Pseudomonadati</taxon>
        <taxon>Bacteroidota</taxon>
        <taxon>Flavobacteriia</taxon>
        <taxon>Flavobacteriales</taxon>
        <taxon>Flavobacteriaceae</taxon>
        <taxon>Paenimyroides</taxon>
    </lineage>
</organism>
<dbReference type="EMBL" id="RQVQ01000012">
    <property type="protein sequence ID" value="RRJ91204.1"/>
    <property type="molecule type" value="Genomic_DNA"/>
</dbReference>
<keyword evidence="4" id="KW-1185">Reference proteome</keyword>
<dbReference type="Pfam" id="PF00849">
    <property type="entry name" value="PseudoU_synth_2"/>
    <property type="match status" value="1"/>
</dbReference>
<dbReference type="GO" id="GO:0003723">
    <property type="term" value="F:RNA binding"/>
    <property type="evidence" value="ECO:0007669"/>
    <property type="project" value="InterPro"/>
</dbReference>
<evidence type="ECO:0000259" key="2">
    <source>
        <dbReference type="Pfam" id="PF00849"/>
    </source>
</evidence>
<evidence type="ECO:0000313" key="4">
    <source>
        <dbReference type="Proteomes" id="UP000275719"/>
    </source>
</evidence>
<name>A0A3P3W920_9FLAO</name>
<dbReference type="Gene3D" id="3.30.2350.10">
    <property type="entry name" value="Pseudouridine synthase"/>
    <property type="match status" value="1"/>
</dbReference>
<comment type="caution">
    <text evidence="3">The sequence shown here is derived from an EMBL/GenBank/DDBJ whole genome shotgun (WGS) entry which is preliminary data.</text>
</comment>
<dbReference type="Proteomes" id="UP000275719">
    <property type="component" value="Unassembled WGS sequence"/>
</dbReference>
<dbReference type="PANTHER" id="PTHR21600:SF89">
    <property type="entry name" value="RIBOSOMAL LARGE SUBUNIT PSEUDOURIDINE SYNTHASE A"/>
    <property type="match status" value="1"/>
</dbReference>
<protein>
    <submittedName>
        <fullName evidence="3">RluA family pseudouridine synthase</fullName>
    </submittedName>
</protein>
<dbReference type="GO" id="GO:0000455">
    <property type="term" value="P:enzyme-directed rRNA pseudouridine synthesis"/>
    <property type="evidence" value="ECO:0007669"/>
    <property type="project" value="TreeGrafter"/>
</dbReference>
<dbReference type="InterPro" id="IPR006145">
    <property type="entry name" value="PsdUridine_synth_RsuA/RluA"/>
</dbReference>
<keyword evidence="1" id="KW-0175">Coiled coil</keyword>
<dbReference type="CDD" id="cd02869">
    <property type="entry name" value="PseudoU_synth_RluA_like"/>
    <property type="match status" value="1"/>
</dbReference>
<reference evidence="3 4" key="1">
    <citation type="submission" date="2018-11" db="EMBL/GenBank/DDBJ databases">
        <title>Flavobacterium sp. nov., YIM 102701-2 draft genome.</title>
        <authorList>
            <person name="Li G."/>
            <person name="Jiang Y."/>
        </authorList>
    </citation>
    <scope>NUCLEOTIDE SEQUENCE [LARGE SCALE GENOMIC DNA]</scope>
    <source>
        <strain evidence="3 4">YIM 102701-2</strain>
    </source>
</reference>
<dbReference type="SUPFAM" id="SSF55120">
    <property type="entry name" value="Pseudouridine synthase"/>
    <property type="match status" value="1"/>
</dbReference>
<dbReference type="InterPro" id="IPR006224">
    <property type="entry name" value="PsdUridine_synth_RluA-like_CS"/>
</dbReference>
<gene>
    <name evidence="3" type="ORF">EG240_06785</name>
</gene>
<dbReference type="InterPro" id="IPR020103">
    <property type="entry name" value="PsdUridine_synth_cat_dom_sf"/>
</dbReference>
<feature type="coiled-coil region" evidence="1">
    <location>
        <begin position="211"/>
        <end position="241"/>
    </location>
</feature>
<dbReference type="OrthoDB" id="9807829at2"/>
<evidence type="ECO:0000313" key="3">
    <source>
        <dbReference type="EMBL" id="RRJ91204.1"/>
    </source>
</evidence>
<evidence type="ECO:0000256" key="1">
    <source>
        <dbReference type="SAM" id="Coils"/>
    </source>
</evidence>
<dbReference type="GO" id="GO:0009982">
    <property type="term" value="F:pseudouridine synthase activity"/>
    <property type="evidence" value="ECO:0007669"/>
    <property type="project" value="InterPro"/>
</dbReference>
<dbReference type="InterPro" id="IPR050188">
    <property type="entry name" value="RluA_PseudoU_synthase"/>
</dbReference>
<feature type="coiled-coil region" evidence="1">
    <location>
        <begin position="145"/>
        <end position="179"/>
    </location>
</feature>
<accession>A0A3P3W920</accession>
<sequence>MDKFKQFSSNIDSISLPEKFTFPFFYETHPLCEVAALEVQDYLLNQSDFEHNFGLNDIEDAIGKMFGVLVVENSFGEIGYLAAFSGKIANSNTHNFFVPPVFDMLDENGFFIKEQLILNDINEEVKSLENNPEYKDLKSEYEAYLISSELEIINKKVEVKRLKNERKQLRKENIISLSQDEYQIFEADLIRQSLRDKHEFNVFLKSIDDKIANYKCQIASFEIKINELKELRKNKSNALQNRLFESYSFLNILGEQKNLLDIFSENGEQPPAAAGECCAPKLLQYAFLNDLKPLAMAEFWWGTSPKSEIKKHQNFYPACWGKCKPILGHMLIGMQVDDNPFLVNSALDKDLEIVYDDEFMVVINKPADFLSVPGINVKDSVYERIKMKYIDATGPLIVHRLDMPTSGLLVLAKSKESHKILQSQFIKRTVTKKYIALLDGVLSENFGEINLPIRVDLDDRPRQLVCEKYGKNARTKYEVIEIKDNKTKVYFYPITGRTHQLRVHSSHHLGLNTPIVGDDLYGKSDRRLHLHAAYLELNHPVTNQRMVFEASCDF</sequence>
<feature type="domain" description="Pseudouridine synthase RsuA/RluA-like" evidence="2">
    <location>
        <begin position="360"/>
        <end position="507"/>
    </location>
</feature>
<dbReference type="AlphaFoldDB" id="A0A3P3W920"/>
<proteinExistence type="predicted"/>
<dbReference type="GO" id="GO:0140098">
    <property type="term" value="F:catalytic activity, acting on RNA"/>
    <property type="evidence" value="ECO:0007669"/>
    <property type="project" value="UniProtKB-ARBA"/>
</dbReference>
<dbReference type="PANTHER" id="PTHR21600">
    <property type="entry name" value="MITOCHONDRIAL RNA PSEUDOURIDINE SYNTHASE"/>
    <property type="match status" value="1"/>
</dbReference>